<keyword evidence="3" id="KW-0479">Metal-binding</keyword>
<dbReference type="InterPro" id="IPR050492">
    <property type="entry name" value="Bact_metal-bind_prot9"/>
</dbReference>
<comment type="subcellular location">
    <subcellularLocation>
        <location evidence="1">Cell envelope</location>
    </subcellularLocation>
</comment>
<dbReference type="CDD" id="cd01137">
    <property type="entry name" value="PsaA"/>
    <property type="match status" value="1"/>
</dbReference>
<keyword evidence="4 6" id="KW-0732">Signal</keyword>
<evidence type="ECO:0000256" key="6">
    <source>
        <dbReference type="SAM" id="SignalP"/>
    </source>
</evidence>
<dbReference type="Pfam" id="PF01297">
    <property type="entry name" value="ZnuA"/>
    <property type="match status" value="1"/>
</dbReference>
<protein>
    <submittedName>
        <fullName evidence="7">Metal ABC transporter substrate-binding protein</fullName>
    </submittedName>
</protein>
<dbReference type="SUPFAM" id="SSF53807">
    <property type="entry name" value="Helical backbone' metal receptor"/>
    <property type="match status" value="1"/>
</dbReference>
<feature type="chain" id="PRO_5046208723" evidence="6">
    <location>
        <begin position="21"/>
        <end position="320"/>
    </location>
</feature>
<dbReference type="Proteomes" id="UP000602653">
    <property type="component" value="Chromosome"/>
</dbReference>
<evidence type="ECO:0000313" key="7">
    <source>
        <dbReference type="EMBL" id="QRV01637.1"/>
    </source>
</evidence>
<dbReference type="PANTHER" id="PTHR42953">
    <property type="entry name" value="HIGH-AFFINITY ZINC UPTAKE SYSTEM PROTEIN ZNUA-RELATED"/>
    <property type="match status" value="1"/>
</dbReference>
<dbReference type="RefSeq" id="WP_204423525.1">
    <property type="nucleotide sequence ID" value="NZ_CP070228.1"/>
</dbReference>
<reference evidence="7 8" key="1">
    <citation type="submission" date="2021-02" db="EMBL/GenBank/DDBJ databases">
        <title>Complete Genome Sequence of Arcanobacterium phocisimile strain DSM 26142T from a harbour seal.</title>
        <authorList>
            <person name="Borowiak M."/>
            <person name="Alssahen M."/>
            <person name="Malorny B."/>
            <person name="Laemmler C."/>
            <person name="Siebert U."/>
            <person name="Ploetz M."/>
            <person name="Abdulmawjood A."/>
        </authorList>
    </citation>
    <scope>NUCLEOTIDE SEQUENCE [LARGE SCALE GENOMIC DNA]</scope>
    <source>
        <strain evidence="7 8">DSM 26142</strain>
    </source>
</reference>
<dbReference type="PROSITE" id="PS51257">
    <property type="entry name" value="PROKAR_LIPOPROTEIN"/>
    <property type="match status" value="1"/>
</dbReference>
<dbReference type="InterPro" id="IPR006128">
    <property type="entry name" value="Lipoprotein_PsaA-like"/>
</dbReference>
<feature type="signal peptide" evidence="6">
    <location>
        <begin position="1"/>
        <end position="20"/>
    </location>
</feature>
<evidence type="ECO:0000313" key="8">
    <source>
        <dbReference type="Proteomes" id="UP000602653"/>
    </source>
</evidence>
<comment type="similarity">
    <text evidence="5">Belongs to the bacterial solute-binding protein 9 family.</text>
</comment>
<organism evidence="7 8">
    <name type="scientific">Arcanobacterium phocisimile</name>
    <dbReference type="NCBI Taxonomy" id="1302235"/>
    <lineage>
        <taxon>Bacteria</taxon>
        <taxon>Bacillati</taxon>
        <taxon>Actinomycetota</taxon>
        <taxon>Actinomycetes</taxon>
        <taxon>Actinomycetales</taxon>
        <taxon>Actinomycetaceae</taxon>
        <taxon>Arcanobacterium</taxon>
    </lineage>
</organism>
<dbReference type="PRINTS" id="PR00690">
    <property type="entry name" value="ADHESNFAMILY"/>
</dbReference>
<keyword evidence="2 5" id="KW-0813">Transport</keyword>
<name>A0ABX7IFA9_9ACTO</name>
<evidence type="ECO:0000256" key="4">
    <source>
        <dbReference type="ARBA" id="ARBA00022729"/>
    </source>
</evidence>
<dbReference type="Gene3D" id="3.40.50.1980">
    <property type="entry name" value="Nitrogenase molybdenum iron protein domain"/>
    <property type="match status" value="2"/>
</dbReference>
<dbReference type="PANTHER" id="PTHR42953:SF1">
    <property type="entry name" value="METAL-BINDING PROTEIN HI_0362-RELATED"/>
    <property type="match status" value="1"/>
</dbReference>
<evidence type="ECO:0000256" key="2">
    <source>
        <dbReference type="ARBA" id="ARBA00022448"/>
    </source>
</evidence>
<gene>
    <name evidence="7" type="ORF">JTE88_05910</name>
</gene>
<accession>A0ABX7IFA9</accession>
<keyword evidence="8" id="KW-1185">Reference proteome</keyword>
<evidence type="ECO:0000256" key="3">
    <source>
        <dbReference type="ARBA" id="ARBA00022723"/>
    </source>
</evidence>
<dbReference type="InterPro" id="IPR006127">
    <property type="entry name" value="ZnuA-like"/>
</dbReference>
<dbReference type="EMBL" id="CP070228">
    <property type="protein sequence ID" value="QRV01637.1"/>
    <property type="molecule type" value="Genomic_DNA"/>
</dbReference>
<dbReference type="InterPro" id="IPR006129">
    <property type="entry name" value="AdhesinB"/>
</dbReference>
<dbReference type="PRINTS" id="PR00691">
    <property type="entry name" value="ADHESINB"/>
</dbReference>
<sequence>MNIKKITRVLPALLAGCALALTGCSSSTDSATNAEGSTVDTSAAESTEKPVVLTTFTVIADMASQVTGDKMTVLSITEPDAEIHDYQPTPEDIKKAEKADVILNNGLGLERWFERFVADVDAPHFDLSEGVEPIAIAEGEYEGKPNPHAWMSPDSALIYVDNIVKAVSSIDKANADYYKENGEKYKKELAGVKEKMEKELASIPENQRALVTCEGAFSYLARDMKLTEKYLWGVNAEGALTPQRMADVENFVKDSKVPAVFCESTVDNKMQPVVEATGTPFGGVLYVDSLTDSDGDVPTYLDLLRYDAETITKGLTGKAQ</sequence>
<evidence type="ECO:0000256" key="1">
    <source>
        <dbReference type="ARBA" id="ARBA00004196"/>
    </source>
</evidence>
<proteinExistence type="inferred from homology"/>
<evidence type="ECO:0000256" key="5">
    <source>
        <dbReference type="RuleBase" id="RU003512"/>
    </source>
</evidence>